<feature type="region of interest" description="Disordered" evidence="1">
    <location>
        <begin position="155"/>
        <end position="180"/>
    </location>
</feature>
<accession>A0A1W9ZFZ1</accession>
<dbReference type="Proteomes" id="UP000192707">
    <property type="component" value="Unassembled WGS sequence"/>
</dbReference>
<dbReference type="InterPro" id="IPR022536">
    <property type="entry name" value="EspC"/>
</dbReference>
<comment type="caution">
    <text evidence="2">The sequence shown here is derived from an EMBL/GenBank/DDBJ whole genome shotgun (WGS) entry which is preliminary data.</text>
</comment>
<name>A0A1W9ZFZ1_MYCAI</name>
<protein>
    <recommendedName>
        <fullName evidence="4">ESX-1 secretion-associated protein EspA/EspE-like domain-containing protein</fullName>
    </recommendedName>
</protein>
<dbReference type="Pfam" id="PF10824">
    <property type="entry name" value="T7SS_ESX_EspC"/>
    <property type="match status" value="1"/>
</dbReference>
<proteinExistence type="predicted"/>
<organism evidence="2 3">
    <name type="scientific">Mycobacterium arosiense ATCC BAA-1401 = DSM 45069</name>
    <dbReference type="NCBI Taxonomy" id="1265311"/>
    <lineage>
        <taxon>Bacteria</taxon>
        <taxon>Bacillati</taxon>
        <taxon>Actinomycetota</taxon>
        <taxon>Actinomycetes</taxon>
        <taxon>Mycobacteriales</taxon>
        <taxon>Mycobacteriaceae</taxon>
        <taxon>Mycobacterium</taxon>
        <taxon>Mycobacterium avium complex (MAC)</taxon>
    </lineage>
</organism>
<dbReference type="AlphaFoldDB" id="A0A1W9ZFZ1"/>
<reference evidence="2 3" key="1">
    <citation type="submission" date="2016-12" db="EMBL/GenBank/DDBJ databases">
        <title>The new phylogeny of genus Mycobacterium.</title>
        <authorList>
            <person name="Tortoli E."/>
            <person name="Trovato A."/>
            <person name="Cirillo D.M."/>
        </authorList>
    </citation>
    <scope>NUCLEOTIDE SEQUENCE [LARGE SCALE GENOMIC DNA]</scope>
    <source>
        <strain evidence="2 3">DSM 45069</strain>
    </source>
</reference>
<feature type="region of interest" description="Disordered" evidence="1">
    <location>
        <begin position="106"/>
        <end position="126"/>
    </location>
</feature>
<evidence type="ECO:0000256" key="1">
    <source>
        <dbReference type="SAM" id="MobiDB-lite"/>
    </source>
</evidence>
<sequence>MDMAELNANPADLLRFADAYSELAQRAAQISPQAVTELQRVMQTHGPMGYPTAVGIAAGLAKAEGPLQAKVADFNTYSQRFTEHSATYTKADQTGAQALDNEFRPVDNKDAANDPDQPQPAIDPRNPFVGDERFGHWQDIVPPPYVGKTPPPPWTGHRPWKGPSLEGGPTGFYPPGGKTWADDNAPPFAYLQEQYRFRISGEDYTHYTRTDPVDGHQQQWVQYTYEAQKWTQGTIAGPAWAPKAPNEITGELGGTNTGGLSGISPPAYRGPWEPITLPQIATLSAANPSIHYYMPDDCGFQFSFLNGTATGGNSGLGPIMPSMIAGP</sequence>
<dbReference type="EMBL" id="MVHG01000029">
    <property type="protein sequence ID" value="ORA14395.1"/>
    <property type="molecule type" value="Genomic_DNA"/>
</dbReference>
<gene>
    <name evidence="2" type="ORF">BST14_13650</name>
</gene>
<evidence type="ECO:0000313" key="2">
    <source>
        <dbReference type="EMBL" id="ORA14395.1"/>
    </source>
</evidence>
<evidence type="ECO:0008006" key="4">
    <source>
        <dbReference type="Google" id="ProtNLM"/>
    </source>
</evidence>
<dbReference type="GO" id="GO:0009306">
    <property type="term" value="P:protein secretion"/>
    <property type="evidence" value="ECO:0007669"/>
    <property type="project" value="InterPro"/>
</dbReference>
<keyword evidence="3" id="KW-1185">Reference proteome</keyword>
<evidence type="ECO:0000313" key="3">
    <source>
        <dbReference type="Proteomes" id="UP000192707"/>
    </source>
</evidence>